<dbReference type="SUPFAM" id="SSF56399">
    <property type="entry name" value="ADP-ribosylation"/>
    <property type="match status" value="1"/>
</dbReference>
<keyword evidence="4 6" id="KW-0520">NAD</keyword>
<dbReference type="PANTHER" id="PTHR14453:SF67">
    <property type="entry name" value="POLY [ADP-RIBOSE] POLYMERASE"/>
    <property type="match status" value="1"/>
</dbReference>
<dbReference type="EC" id="2.4.2.-" evidence="6"/>
<dbReference type="Pfam" id="PF00644">
    <property type="entry name" value="PARP"/>
    <property type="match status" value="1"/>
</dbReference>
<dbReference type="EMBL" id="VXIV02000469">
    <property type="protein sequence ID" value="KAF6038116.1"/>
    <property type="molecule type" value="Genomic_DNA"/>
</dbReference>
<keyword evidence="3 6" id="KW-0808">Transferase</keyword>
<dbReference type="Gene3D" id="3.90.228.10">
    <property type="match status" value="1"/>
</dbReference>
<evidence type="ECO:0000313" key="9">
    <source>
        <dbReference type="EMBL" id="KAF6038116.1"/>
    </source>
</evidence>
<keyword evidence="2 6" id="KW-0328">Glycosyltransferase</keyword>
<gene>
    <name evidence="9" type="ORF">EB796_003592</name>
</gene>
<accession>A0A7J7KL29</accession>
<dbReference type="Proteomes" id="UP000593567">
    <property type="component" value="Unassembled WGS sequence"/>
</dbReference>
<feature type="domain" description="PARP catalytic" evidence="7">
    <location>
        <begin position="134"/>
        <end position="337"/>
    </location>
</feature>
<dbReference type="GO" id="GO:0003714">
    <property type="term" value="F:transcription corepressor activity"/>
    <property type="evidence" value="ECO:0007669"/>
    <property type="project" value="TreeGrafter"/>
</dbReference>
<dbReference type="InterPro" id="IPR002589">
    <property type="entry name" value="Macro_dom"/>
</dbReference>
<dbReference type="GO" id="GO:0005737">
    <property type="term" value="C:cytoplasm"/>
    <property type="evidence" value="ECO:0007669"/>
    <property type="project" value="TreeGrafter"/>
</dbReference>
<organism evidence="9 10">
    <name type="scientific">Bugula neritina</name>
    <name type="common">Brown bryozoan</name>
    <name type="synonym">Sertularia neritina</name>
    <dbReference type="NCBI Taxonomy" id="10212"/>
    <lineage>
        <taxon>Eukaryota</taxon>
        <taxon>Metazoa</taxon>
        <taxon>Spiralia</taxon>
        <taxon>Lophotrochozoa</taxon>
        <taxon>Bryozoa</taxon>
        <taxon>Gymnolaemata</taxon>
        <taxon>Cheilostomatida</taxon>
        <taxon>Flustrina</taxon>
        <taxon>Buguloidea</taxon>
        <taxon>Bugulidae</taxon>
        <taxon>Bugula</taxon>
    </lineage>
</organism>
<protein>
    <recommendedName>
        <fullName evidence="6">Poly [ADP-ribose] polymerase</fullName>
        <shortName evidence="6">PARP</shortName>
        <ecNumber evidence="6">2.4.2.-</ecNumber>
    </recommendedName>
</protein>
<dbReference type="InterPro" id="IPR043472">
    <property type="entry name" value="Macro_dom-like"/>
</dbReference>
<dbReference type="AlphaFoldDB" id="A0A7J7KL29"/>
<dbReference type="PANTHER" id="PTHR14453">
    <property type="entry name" value="PARP/ZINC FINGER CCCH TYPE DOMAIN CONTAINING PROTEIN"/>
    <property type="match status" value="1"/>
</dbReference>
<evidence type="ECO:0000256" key="1">
    <source>
        <dbReference type="ARBA" id="ARBA00004123"/>
    </source>
</evidence>
<evidence type="ECO:0000256" key="2">
    <source>
        <dbReference type="ARBA" id="ARBA00022676"/>
    </source>
</evidence>
<dbReference type="GO" id="GO:0005634">
    <property type="term" value="C:nucleus"/>
    <property type="evidence" value="ECO:0007669"/>
    <property type="project" value="UniProtKB-SubCell"/>
</dbReference>
<evidence type="ECO:0000256" key="5">
    <source>
        <dbReference type="ARBA" id="ARBA00023242"/>
    </source>
</evidence>
<dbReference type="SUPFAM" id="SSF52949">
    <property type="entry name" value="Macro domain-like"/>
    <property type="match status" value="1"/>
</dbReference>
<dbReference type="PROSITE" id="PS51154">
    <property type="entry name" value="MACRO"/>
    <property type="match status" value="1"/>
</dbReference>
<evidence type="ECO:0000259" key="8">
    <source>
        <dbReference type="PROSITE" id="PS51154"/>
    </source>
</evidence>
<feature type="domain" description="Macro" evidence="8">
    <location>
        <begin position="1"/>
        <end position="107"/>
    </location>
</feature>
<sequence>MTNGYRLNCADVLHVNCPAWDTKSSDKVLEKLISKCLLWTKDNSARSIAFPAIGTGLLRFPPDVVAKSFVRAAAKFAKDNEDTTVERIIMIVYDKDSVTQQGFEKALDLKIKAMPTIKSSDSKQPIDGEGKFVRSVPETWEKPLNIYREFAVSKHTLEWKNVSSSFLKTIGKPVGAVTVLAVRRVQNPKSYFLYDSNRAFVAQKLSRREDQVETTPLWHATAEDNIQKITHGKFDRGLSGKVGDNLLGAGCYFSTTSGYSDNWNSPVNAAGEKHMIMVRVVTGDFCKGDNSLKTAPYKPGSKTEQYDSVVDDVSNPTKYVVYHDASAYPEYIVKYKL</sequence>
<keyword evidence="10" id="KW-1185">Reference proteome</keyword>
<dbReference type="Pfam" id="PF01661">
    <property type="entry name" value="Macro"/>
    <property type="match status" value="1"/>
</dbReference>
<comment type="caution">
    <text evidence="9">The sequence shown here is derived from an EMBL/GenBank/DDBJ whole genome shotgun (WGS) entry which is preliminary data.</text>
</comment>
<dbReference type="OrthoDB" id="406099at2759"/>
<dbReference type="GO" id="GO:0003950">
    <property type="term" value="F:NAD+ poly-ADP-ribosyltransferase activity"/>
    <property type="evidence" value="ECO:0007669"/>
    <property type="project" value="UniProtKB-UniRule"/>
</dbReference>
<proteinExistence type="predicted"/>
<comment type="subcellular location">
    <subcellularLocation>
        <location evidence="1">Nucleus</location>
    </subcellularLocation>
</comment>
<evidence type="ECO:0000313" key="10">
    <source>
        <dbReference type="Proteomes" id="UP000593567"/>
    </source>
</evidence>
<dbReference type="PROSITE" id="PS51059">
    <property type="entry name" value="PARP_CATALYTIC"/>
    <property type="match status" value="1"/>
</dbReference>
<keyword evidence="5" id="KW-0539">Nucleus</keyword>
<dbReference type="Gene3D" id="3.40.220.10">
    <property type="entry name" value="Leucine Aminopeptidase, subunit E, domain 1"/>
    <property type="match status" value="1"/>
</dbReference>
<dbReference type="GO" id="GO:0010629">
    <property type="term" value="P:negative regulation of gene expression"/>
    <property type="evidence" value="ECO:0007669"/>
    <property type="project" value="TreeGrafter"/>
</dbReference>
<dbReference type="InterPro" id="IPR052056">
    <property type="entry name" value="Mono-ARTD/PARP"/>
</dbReference>
<dbReference type="InterPro" id="IPR012317">
    <property type="entry name" value="Poly(ADP-ribose)pol_cat_dom"/>
</dbReference>
<evidence type="ECO:0000259" key="7">
    <source>
        <dbReference type="PROSITE" id="PS51059"/>
    </source>
</evidence>
<reference evidence="9" key="1">
    <citation type="submission" date="2020-06" db="EMBL/GenBank/DDBJ databases">
        <title>Draft genome of Bugula neritina, a colonial animal packing powerful symbionts and potential medicines.</title>
        <authorList>
            <person name="Rayko M."/>
        </authorList>
    </citation>
    <scope>NUCLEOTIDE SEQUENCE [LARGE SCALE GENOMIC DNA]</scope>
    <source>
        <strain evidence="9">Kwan_BN1</strain>
    </source>
</reference>
<evidence type="ECO:0000256" key="4">
    <source>
        <dbReference type="ARBA" id="ARBA00023027"/>
    </source>
</evidence>
<evidence type="ECO:0000256" key="6">
    <source>
        <dbReference type="RuleBase" id="RU362114"/>
    </source>
</evidence>
<name>A0A7J7KL29_BUGNE</name>
<evidence type="ECO:0000256" key="3">
    <source>
        <dbReference type="ARBA" id="ARBA00022679"/>
    </source>
</evidence>